<reference evidence="1" key="1">
    <citation type="journal article" date="2022" name="bioRxiv">
        <title>Sequencing and chromosome-scale assembly of the giantPleurodeles waltlgenome.</title>
        <authorList>
            <person name="Brown T."/>
            <person name="Elewa A."/>
            <person name="Iarovenko S."/>
            <person name="Subramanian E."/>
            <person name="Araus A.J."/>
            <person name="Petzold A."/>
            <person name="Susuki M."/>
            <person name="Suzuki K.-i.T."/>
            <person name="Hayashi T."/>
            <person name="Toyoda A."/>
            <person name="Oliveira C."/>
            <person name="Osipova E."/>
            <person name="Leigh N.D."/>
            <person name="Simon A."/>
            <person name="Yun M.H."/>
        </authorList>
    </citation>
    <scope>NUCLEOTIDE SEQUENCE</scope>
    <source>
        <strain evidence="1">20211129_DDA</strain>
        <tissue evidence="1">Liver</tissue>
    </source>
</reference>
<evidence type="ECO:0000313" key="2">
    <source>
        <dbReference type="Proteomes" id="UP001066276"/>
    </source>
</evidence>
<accession>A0AAV7R064</accession>
<dbReference type="Proteomes" id="UP001066276">
    <property type="component" value="Chromosome 6"/>
</dbReference>
<comment type="caution">
    <text evidence="1">The sequence shown here is derived from an EMBL/GenBank/DDBJ whole genome shotgun (WGS) entry which is preliminary data.</text>
</comment>
<proteinExistence type="predicted"/>
<dbReference type="EMBL" id="JANPWB010000010">
    <property type="protein sequence ID" value="KAJ1144634.1"/>
    <property type="molecule type" value="Genomic_DNA"/>
</dbReference>
<keyword evidence="2" id="KW-1185">Reference proteome</keyword>
<organism evidence="1 2">
    <name type="scientific">Pleurodeles waltl</name>
    <name type="common">Iberian ribbed newt</name>
    <dbReference type="NCBI Taxonomy" id="8319"/>
    <lineage>
        <taxon>Eukaryota</taxon>
        <taxon>Metazoa</taxon>
        <taxon>Chordata</taxon>
        <taxon>Craniata</taxon>
        <taxon>Vertebrata</taxon>
        <taxon>Euteleostomi</taxon>
        <taxon>Amphibia</taxon>
        <taxon>Batrachia</taxon>
        <taxon>Caudata</taxon>
        <taxon>Salamandroidea</taxon>
        <taxon>Salamandridae</taxon>
        <taxon>Pleurodelinae</taxon>
        <taxon>Pleurodeles</taxon>
    </lineage>
</organism>
<dbReference type="AlphaFoldDB" id="A0AAV7R064"/>
<protein>
    <submittedName>
        <fullName evidence="1">Uncharacterized protein</fullName>
    </submittedName>
</protein>
<name>A0AAV7R064_PLEWA</name>
<sequence length="90" mass="9852">MSPIRTANVPVFTAAARLVSSSPSTPISWSRCFNVKTNGQLITFAMHPFVYRGVSLPVTFCLNGKLMVYLENQFVEAGTVYFALAVHPPS</sequence>
<evidence type="ECO:0000313" key="1">
    <source>
        <dbReference type="EMBL" id="KAJ1144634.1"/>
    </source>
</evidence>
<gene>
    <name evidence="1" type="ORF">NDU88_010931</name>
</gene>